<evidence type="ECO:0000256" key="1">
    <source>
        <dbReference type="SAM" id="Phobius"/>
    </source>
</evidence>
<protein>
    <recommendedName>
        <fullName evidence="4">Cyd operon protein YbgE</fullName>
    </recommendedName>
</protein>
<dbReference type="Proteomes" id="UP000198654">
    <property type="component" value="Unassembled WGS sequence"/>
</dbReference>
<dbReference type="EMBL" id="FNGI01000010">
    <property type="protein sequence ID" value="SDM01860.1"/>
    <property type="molecule type" value="Genomic_DNA"/>
</dbReference>
<keyword evidence="1" id="KW-0812">Transmembrane</keyword>
<gene>
    <name evidence="2" type="ORF">SAMN05661010_03120</name>
</gene>
<dbReference type="AlphaFoldDB" id="A0A1G9PSY7"/>
<sequence length="98" mass="10762">MMETQRWYGQGAQLVSLGASVLLAIWLLVRPEAIGGLALGWRLPVWALGVWALGAGFYHGMGLAGLRTGWSRVLLGAPLCWLLLMLLFILMLVRSWLG</sequence>
<evidence type="ECO:0008006" key="4">
    <source>
        <dbReference type="Google" id="ProtNLM"/>
    </source>
</evidence>
<feature type="transmembrane region" description="Helical" evidence="1">
    <location>
        <begin position="73"/>
        <end position="97"/>
    </location>
</feature>
<proteinExistence type="predicted"/>
<evidence type="ECO:0000313" key="2">
    <source>
        <dbReference type="EMBL" id="SDM01860.1"/>
    </source>
</evidence>
<keyword evidence="1" id="KW-1133">Transmembrane helix</keyword>
<evidence type="ECO:0000313" key="3">
    <source>
        <dbReference type="Proteomes" id="UP000198654"/>
    </source>
</evidence>
<feature type="transmembrane region" description="Helical" evidence="1">
    <location>
        <begin position="41"/>
        <end position="61"/>
    </location>
</feature>
<dbReference type="RefSeq" id="WP_089730200.1">
    <property type="nucleotide sequence ID" value="NZ_FNGI01000010.1"/>
</dbReference>
<keyword evidence="1" id="KW-0472">Membrane</keyword>
<dbReference type="OrthoDB" id="6167545at2"/>
<organism evidence="2 3">
    <name type="scientific">Modicisalibacter muralis</name>
    <dbReference type="NCBI Taxonomy" id="119000"/>
    <lineage>
        <taxon>Bacteria</taxon>
        <taxon>Pseudomonadati</taxon>
        <taxon>Pseudomonadota</taxon>
        <taxon>Gammaproteobacteria</taxon>
        <taxon>Oceanospirillales</taxon>
        <taxon>Halomonadaceae</taxon>
        <taxon>Modicisalibacter</taxon>
    </lineage>
</organism>
<name>A0A1G9PSY7_9GAMM</name>
<keyword evidence="3" id="KW-1185">Reference proteome</keyword>
<reference evidence="2 3" key="1">
    <citation type="submission" date="2016-10" db="EMBL/GenBank/DDBJ databases">
        <authorList>
            <person name="de Groot N.N."/>
        </authorList>
    </citation>
    <scope>NUCLEOTIDE SEQUENCE [LARGE SCALE GENOMIC DNA]</scope>
    <source>
        <strain evidence="2 3">DSM 14789</strain>
    </source>
</reference>
<accession>A0A1G9PSY7</accession>
<feature type="transmembrane region" description="Helical" evidence="1">
    <location>
        <begin position="12"/>
        <end position="29"/>
    </location>
</feature>